<evidence type="ECO:0000313" key="1">
    <source>
        <dbReference type="Proteomes" id="UP000036681"/>
    </source>
</evidence>
<keyword evidence="1" id="KW-1185">Reference proteome</keyword>
<dbReference type="AlphaFoldDB" id="A0A0M3I5L8"/>
<dbReference type="WBParaSite" id="ALUE_0001225101-mRNA-1">
    <property type="protein sequence ID" value="ALUE_0001225101-mRNA-1"/>
    <property type="gene ID" value="ALUE_0001225101"/>
</dbReference>
<name>A0A0M3I5L8_ASCLU</name>
<protein>
    <submittedName>
        <fullName evidence="2">30S ribosomal protein S15</fullName>
    </submittedName>
</protein>
<accession>A0A0M3I5L8</accession>
<dbReference type="Proteomes" id="UP000036681">
    <property type="component" value="Unplaced"/>
</dbReference>
<evidence type="ECO:0000313" key="2">
    <source>
        <dbReference type="WBParaSite" id="ALUE_0001225101-mRNA-1"/>
    </source>
</evidence>
<sequence>MAKIFFFKNFSCMKQKEKDGLSTFKIAQRHLLLQKISYLLVATCSYNKKNGATVFTTVEHENHERFSEVRKILFRTYSRLFAIRYRLKVW</sequence>
<organism evidence="1 2">
    <name type="scientific">Ascaris lumbricoides</name>
    <name type="common">Giant roundworm</name>
    <dbReference type="NCBI Taxonomy" id="6252"/>
    <lineage>
        <taxon>Eukaryota</taxon>
        <taxon>Metazoa</taxon>
        <taxon>Ecdysozoa</taxon>
        <taxon>Nematoda</taxon>
        <taxon>Chromadorea</taxon>
        <taxon>Rhabditida</taxon>
        <taxon>Spirurina</taxon>
        <taxon>Ascaridomorpha</taxon>
        <taxon>Ascaridoidea</taxon>
        <taxon>Ascarididae</taxon>
        <taxon>Ascaris</taxon>
    </lineage>
</organism>
<reference evidence="2" key="1">
    <citation type="submission" date="2017-02" db="UniProtKB">
        <authorList>
            <consortium name="WormBaseParasite"/>
        </authorList>
    </citation>
    <scope>IDENTIFICATION</scope>
</reference>
<proteinExistence type="predicted"/>